<keyword evidence="2" id="KW-0004">4Fe-4S</keyword>
<evidence type="ECO:0000256" key="2">
    <source>
        <dbReference type="ARBA" id="ARBA00022485"/>
    </source>
</evidence>
<keyword evidence="7" id="KW-0472">Membrane</keyword>
<dbReference type="InterPro" id="IPR017896">
    <property type="entry name" value="4Fe4S_Fe-S-bd"/>
</dbReference>
<keyword evidence="10" id="KW-1185">Reference proteome</keyword>
<evidence type="ECO:0000256" key="1">
    <source>
        <dbReference type="ARBA" id="ARBA00022448"/>
    </source>
</evidence>
<dbReference type="InterPro" id="IPR017900">
    <property type="entry name" value="4Fe4S_Fe_S_CS"/>
</dbReference>
<dbReference type="EMBL" id="BDUF01000003">
    <property type="protein sequence ID" value="GAX88459.1"/>
    <property type="molecule type" value="Genomic_DNA"/>
</dbReference>
<dbReference type="GO" id="GO:0005886">
    <property type="term" value="C:plasma membrane"/>
    <property type="evidence" value="ECO:0007669"/>
    <property type="project" value="TreeGrafter"/>
</dbReference>
<feature type="transmembrane region" description="Helical" evidence="7">
    <location>
        <begin position="113"/>
        <end position="135"/>
    </location>
</feature>
<dbReference type="SUPFAM" id="SSF54862">
    <property type="entry name" value="4Fe-4S ferredoxins"/>
    <property type="match status" value="1"/>
</dbReference>
<evidence type="ECO:0000256" key="3">
    <source>
        <dbReference type="ARBA" id="ARBA00022723"/>
    </source>
</evidence>
<keyword evidence="6" id="KW-0411">Iron-sulfur</keyword>
<feature type="transmembrane region" description="Helical" evidence="7">
    <location>
        <begin position="282"/>
        <end position="303"/>
    </location>
</feature>
<dbReference type="PANTHER" id="PTHR30176">
    <property type="entry name" value="FERREDOXIN-TYPE PROTEIN NAPH"/>
    <property type="match status" value="1"/>
</dbReference>
<proteinExistence type="predicted"/>
<keyword evidence="3" id="KW-0479">Metal-binding</keyword>
<evidence type="ECO:0000313" key="9">
    <source>
        <dbReference type="EMBL" id="GAX88459.1"/>
    </source>
</evidence>
<keyword evidence="7" id="KW-0812">Transmembrane</keyword>
<gene>
    <name evidence="9" type="ORF">EFBL_0068</name>
</gene>
<evidence type="ECO:0000313" key="10">
    <source>
        <dbReference type="Proteomes" id="UP000217785"/>
    </source>
</evidence>
<dbReference type="Pfam" id="PF12838">
    <property type="entry name" value="Fer4_7"/>
    <property type="match status" value="1"/>
</dbReference>
<keyword evidence="4" id="KW-0249">Electron transport</keyword>
<dbReference type="Pfam" id="PF12801">
    <property type="entry name" value="Fer4_5"/>
    <property type="match status" value="1"/>
</dbReference>
<dbReference type="AlphaFoldDB" id="A0A292YI15"/>
<dbReference type="PANTHER" id="PTHR30176:SF3">
    <property type="entry name" value="FERREDOXIN-TYPE PROTEIN NAPH"/>
    <property type="match status" value="1"/>
</dbReference>
<protein>
    <recommendedName>
        <fullName evidence="8">4Fe-4S ferredoxin-type domain-containing protein</fullName>
    </recommendedName>
</protein>
<dbReference type="RefSeq" id="WP_096180138.1">
    <property type="nucleotide sequence ID" value="NZ_BDUF01000003.1"/>
</dbReference>
<keyword evidence="5" id="KW-0408">Iron</keyword>
<evidence type="ECO:0000256" key="6">
    <source>
        <dbReference type="ARBA" id="ARBA00023014"/>
    </source>
</evidence>
<evidence type="ECO:0000256" key="5">
    <source>
        <dbReference type="ARBA" id="ARBA00023004"/>
    </source>
</evidence>
<reference evidence="10" key="1">
    <citation type="submission" date="2017-07" db="EMBL/GenBank/DDBJ databases">
        <title>Draft genome sequence of Effusibacillus lacus strain skLN1.</title>
        <authorList>
            <person name="Watanabe M."/>
            <person name="Kojima H."/>
            <person name="Fukui M."/>
        </authorList>
    </citation>
    <scope>NUCLEOTIDE SEQUENCE [LARGE SCALE GENOMIC DNA]</scope>
    <source>
        <strain evidence="10">skLN1</strain>
    </source>
</reference>
<dbReference type="InterPro" id="IPR032879">
    <property type="entry name" value="FixG_C"/>
</dbReference>
<dbReference type="PROSITE" id="PS00198">
    <property type="entry name" value="4FE4S_FER_1"/>
    <property type="match status" value="1"/>
</dbReference>
<keyword evidence="1" id="KW-0813">Transport</keyword>
<feature type="transmembrane region" description="Helical" evidence="7">
    <location>
        <begin position="48"/>
        <end position="70"/>
    </location>
</feature>
<name>A0A292YI15_9BACL</name>
<dbReference type="InterPro" id="IPR013783">
    <property type="entry name" value="Ig-like_fold"/>
</dbReference>
<accession>A0A292YI15</accession>
<dbReference type="OrthoDB" id="9806398at2"/>
<dbReference type="GO" id="GO:0051539">
    <property type="term" value="F:4 iron, 4 sulfur cluster binding"/>
    <property type="evidence" value="ECO:0007669"/>
    <property type="project" value="UniProtKB-KW"/>
</dbReference>
<dbReference type="Gene3D" id="3.30.70.20">
    <property type="match status" value="1"/>
</dbReference>
<organism evidence="9 10">
    <name type="scientific">Effusibacillus lacus</name>
    <dbReference type="NCBI Taxonomy" id="1348429"/>
    <lineage>
        <taxon>Bacteria</taxon>
        <taxon>Bacillati</taxon>
        <taxon>Bacillota</taxon>
        <taxon>Bacilli</taxon>
        <taxon>Bacillales</taxon>
        <taxon>Alicyclobacillaceae</taxon>
        <taxon>Effusibacillus</taxon>
    </lineage>
</organism>
<dbReference type="Proteomes" id="UP000217785">
    <property type="component" value="Unassembled WGS sequence"/>
</dbReference>
<keyword evidence="7" id="KW-1133">Transmembrane helix</keyword>
<dbReference type="Pfam" id="PF12800">
    <property type="entry name" value="Fer4_4"/>
    <property type="match status" value="1"/>
</dbReference>
<dbReference type="GO" id="GO:0046872">
    <property type="term" value="F:metal ion binding"/>
    <property type="evidence" value="ECO:0007669"/>
    <property type="project" value="UniProtKB-KW"/>
</dbReference>
<dbReference type="InterPro" id="IPR051684">
    <property type="entry name" value="Electron_Trans/Redox"/>
</dbReference>
<evidence type="ECO:0000259" key="8">
    <source>
        <dbReference type="PROSITE" id="PS51379"/>
    </source>
</evidence>
<evidence type="ECO:0000256" key="4">
    <source>
        <dbReference type="ARBA" id="ARBA00022982"/>
    </source>
</evidence>
<dbReference type="PROSITE" id="PS51379">
    <property type="entry name" value="4FE4S_FER_2"/>
    <property type="match status" value="1"/>
</dbReference>
<feature type="transmembrane region" description="Helical" evidence="7">
    <location>
        <begin position="155"/>
        <end position="175"/>
    </location>
</feature>
<dbReference type="Pfam" id="PF11614">
    <property type="entry name" value="FixG_C"/>
    <property type="match status" value="1"/>
</dbReference>
<dbReference type="Gene3D" id="2.60.40.10">
    <property type="entry name" value="Immunoglobulins"/>
    <property type="match status" value="1"/>
</dbReference>
<feature type="domain" description="4Fe-4S ferredoxin-type" evidence="8">
    <location>
        <begin position="199"/>
        <end position="229"/>
    </location>
</feature>
<comment type="caution">
    <text evidence="9">The sequence shown here is derived from an EMBL/GenBank/DDBJ whole genome shotgun (WGS) entry which is preliminary data.</text>
</comment>
<evidence type="ECO:0000256" key="7">
    <source>
        <dbReference type="SAM" id="Phobius"/>
    </source>
</evidence>
<sequence>MYKSMMTRRLRRCTQVLFLIALVLIPVFDLFRMDLGEGYFVLFRQYFFVNQLYLVVVAFALSVVMLAMFARSFGRLFCGWLCFQTTWSEFGGTLVNVINKFKKEKITGKKAKLLTNLLFRFLVVIPVMWAFYAMLVSYFVAPSTMWGWLTKGAPVWFWVLGIKFSVFGLLDLLVIRHSFCHSICPYGMLQKWAQKNNALRITFDPDQCIDCRLCEKACPMKLAPRQLTRTDSCISCMECVVACGVKAEKLAAKGVAKGSVNSLSMNFTPIEKDKPSTRLFDGMSGIFAGICASLALVMAYGIATDNGVELSVTPLNPGAVAAASGSTASGNPVNEYNIKITNRTKEYQEFTLIVESMDQTGPMPYPITPSKFLVGPINRHEEKVTVQSPETAADSGRRMILIRLLDEEGRELEKTKSVFYVNQ</sequence>